<dbReference type="Pfam" id="PF13410">
    <property type="entry name" value="GST_C_2"/>
    <property type="match status" value="1"/>
</dbReference>
<protein>
    <submittedName>
        <fullName evidence="2">Glutathione S-transferase</fullName>
    </submittedName>
</protein>
<name>B6JAK1_AFIC5</name>
<dbReference type="PANTHER" id="PTHR43968">
    <property type="match status" value="1"/>
</dbReference>
<dbReference type="OrthoDB" id="9795329at2"/>
<dbReference type="KEGG" id="oca:OCAR_4380"/>
<dbReference type="SUPFAM" id="SSF52833">
    <property type="entry name" value="Thioredoxin-like"/>
    <property type="match status" value="1"/>
</dbReference>
<dbReference type="KEGG" id="ocg:OCA5_c01500"/>
<dbReference type="Gene3D" id="1.20.1050.10">
    <property type="match status" value="1"/>
</dbReference>
<dbReference type="PROSITE" id="PS50404">
    <property type="entry name" value="GST_NTER"/>
    <property type="match status" value="1"/>
</dbReference>
<gene>
    <name evidence="2" type="ordered locus">OCA5_c01500</name>
</gene>
<proteinExistence type="predicted"/>
<evidence type="ECO:0000313" key="3">
    <source>
        <dbReference type="Proteomes" id="UP000007730"/>
    </source>
</evidence>
<evidence type="ECO:0000313" key="2">
    <source>
        <dbReference type="EMBL" id="AEI04882.1"/>
    </source>
</evidence>
<dbReference type="HOGENOM" id="CLU_011226_12_2_5"/>
<dbReference type="Pfam" id="PF13409">
    <property type="entry name" value="GST_N_2"/>
    <property type="match status" value="1"/>
</dbReference>
<organism evidence="2 3">
    <name type="scientific">Afipia carboxidovorans (strain ATCC 49405 / DSM 1227 / KCTC 32145 / OM5)</name>
    <name type="common">Oligotropha carboxidovorans</name>
    <dbReference type="NCBI Taxonomy" id="504832"/>
    <lineage>
        <taxon>Bacteria</taxon>
        <taxon>Pseudomonadati</taxon>
        <taxon>Pseudomonadota</taxon>
        <taxon>Alphaproteobacteria</taxon>
        <taxon>Hyphomicrobiales</taxon>
        <taxon>Nitrobacteraceae</taxon>
        <taxon>Afipia</taxon>
    </lineage>
</organism>
<keyword evidence="3" id="KW-1185">Reference proteome</keyword>
<dbReference type="PATRIC" id="fig|504832.7.peg.158"/>
<dbReference type="GO" id="GO:0005737">
    <property type="term" value="C:cytoplasm"/>
    <property type="evidence" value="ECO:0007669"/>
    <property type="project" value="TreeGrafter"/>
</dbReference>
<dbReference type="InterPro" id="IPR036249">
    <property type="entry name" value="Thioredoxin-like_sf"/>
</dbReference>
<dbReference type="Gene3D" id="3.40.30.10">
    <property type="entry name" value="Glutaredoxin"/>
    <property type="match status" value="1"/>
</dbReference>
<dbReference type="STRING" id="504832.OCA5_c01500"/>
<dbReference type="CDD" id="cd03205">
    <property type="entry name" value="GST_C_6"/>
    <property type="match status" value="1"/>
</dbReference>
<feature type="domain" description="GST N-terminal" evidence="1">
    <location>
        <begin position="1"/>
        <end position="79"/>
    </location>
</feature>
<accession>B6JAK1</accession>
<dbReference type="eggNOG" id="COG0625">
    <property type="taxonomic scope" value="Bacteria"/>
</dbReference>
<keyword evidence="2" id="KW-0808">Transferase</keyword>
<dbReference type="InterPro" id="IPR036282">
    <property type="entry name" value="Glutathione-S-Trfase_C_sf"/>
</dbReference>
<sequence>MRLHCTITSAYARKVWVVAHETGLLDKIERLPTNPHFDEYLRDDNPLCRVPTLLLDNGEALFDSPVICEYLDSLHNGRKLFPAEPEKRWPALRLQALGDGMLDANVSRRCEIIRPANEQSPMWIARQIKGVEASCAWLEARLDQLSGPVTIGHIAIGCALGYFDIRFPDDPWRAQFPGLAAWHASFEERPSMQATRYSVLKATLPAHLIKEGPNHH</sequence>
<dbReference type="EMBL" id="CP002826">
    <property type="protein sequence ID" value="AEI04882.1"/>
    <property type="molecule type" value="Genomic_DNA"/>
</dbReference>
<dbReference type="PANTHER" id="PTHR43968:SF6">
    <property type="entry name" value="GLUTATHIONE S-TRANSFERASE OMEGA"/>
    <property type="match status" value="1"/>
</dbReference>
<dbReference type="Proteomes" id="UP000007730">
    <property type="component" value="Chromosome"/>
</dbReference>
<dbReference type="InterPro" id="IPR004045">
    <property type="entry name" value="Glutathione_S-Trfase_N"/>
</dbReference>
<dbReference type="CDD" id="cd03049">
    <property type="entry name" value="GST_N_3"/>
    <property type="match status" value="1"/>
</dbReference>
<dbReference type="SUPFAM" id="SSF47616">
    <property type="entry name" value="GST C-terminal domain-like"/>
    <property type="match status" value="1"/>
</dbReference>
<dbReference type="GO" id="GO:0016740">
    <property type="term" value="F:transferase activity"/>
    <property type="evidence" value="ECO:0007669"/>
    <property type="project" value="UniProtKB-KW"/>
</dbReference>
<dbReference type="AlphaFoldDB" id="B6JAK1"/>
<evidence type="ECO:0000259" key="1">
    <source>
        <dbReference type="PROSITE" id="PS50404"/>
    </source>
</evidence>
<dbReference type="InterPro" id="IPR050983">
    <property type="entry name" value="GST_Omega/HSP26"/>
</dbReference>
<dbReference type="RefSeq" id="WP_012561557.1">
    <property type="nucleotide sequence ID" value="NC_011386.1"/>
</dbReference>
<reference evidence="2 3" key="1">
    <citation type="journal article" date="2011" name="J. Bacteriol.">
        <title>Complete genome sequences of the chemolithoautotrophic Oligotropha carboxidovorans strains OM4 and OM5.</title>
        <authorList>
            <person name="Volland S."/>
            <person name="Rachinger M."/>
            <person name="Strittmatter A."/>
            <person name="Daniel R."/>
            <person name="Gottschalk G."/>
            <person name="Meyer O."/>
        </authorList>
    </citation>
    <scope>NUCLEOTIDE SEQUENCE [LARGE SCALE GENOMIC DNA]</scope>
    <source>
        <strain evidence="3">ATCC 49405 / DSM 1227 / KCTC 32145 / OM5</strain>
    </source>
</reference>